<evidence type="ECO:0000313" key="13">
    <source>
        <dbReference type="Proteomes" id="UP001208017"/>
    </source>
</evidence>
<feature type="domain" description="FtsK" evidence="11">
    <location>
        <begin position="472"/>
        <end position="672"/>
    </location>
</feature>
<dbReference type="Gene3D" id="3.40.50.300">
    <property type="entry name" value="P-loop containing nucleotide triphosphate hydrolases"/>
    <property type="match status" value="3"/>
</dbReference>
<evidence type="ECO:0000256" key="3">
    <source>
        <dbReference type="ARBA" id="ARBA00022692"/>
    </source>
</evidence>
<dbReference type="InterPro" id="IPR003593">
    <property type="entry name" value="AAA+_ATPase"/>
</dbReference>
<evidence type="ECO:0000256" key="7">
    <source>
        <dbReference type="ARBA" id="ARBA00022989"/>
    </source>
</evidence>
<keyword evidence="6 9" id="KW-0067">ATP-binding</keyword>
<dbReference type="EMBL" id="JAPMLT010000016">
    <property type="protein sequence ID" value="MCX7572112.1"/>
    <property type="molecule type" value="Genomic_DNA"/>
</dbReference>
<feature type="domain" description="FtsK" evidence="11">
    <location>
        <begin position="1130"/>
        <end position="1314"/>
    </location>
</feature>
<organism evidence="12 13">
    <name type="scientific">Tumebacillus lacus</name>
    <dbReference type="NCBI Taxonomy" id="2995335"/>
    <lineage>
        <taxon>Bacteria</taxon>
        <taxon>Bacillati</taxon>
        <taxon>Bacillota</taxon>
        <taxon>Bacilli</taxon>
        <taxon>Bacillales</taxon>
        <taxon>Alicyclobacillaceae</taxon>
        <taxon>Tumebacillus</taxon>
    </lineage>
</organism>
<dbReference type="Proteomes" id="UP001208017">
    <property type="component" value="Unassembled WGS sequence"/>
</dbReference>
<gene>
    <name evidence="12" type="primary">eccCa</name>
    <name evidence="12" type="ORF">OS242_19500</name>
</gene>
<keyword evidence="13" id="KW-1185">Reference proteome</keyword>
<sequence>MNGIQYYRPARTYPDPLPKGEIKVVAPPPLQPPNKGMLFMAIVMALLTSCGALAGVFVFNNPTMAIMAGVMAAVSITGAIIQSIHQSQNRMSQQRSVKKKYIQYLDQQNDKLEQVVAHQMRYYSTLFPQPQEMVSLVEQRERIWERNRSDEDFLTVAMGRGSVPLSSKPKLEMDENPFTEYDKNLIYRGQSLVQKFEKVNGAPVELNLKNINSLAIRGKRHMTQEMVRAILSQVAVFHAPEDVQMLAYFSKEVENQWQWFKWLPHARRPRSKKGSSKGKSLCYMANNPNDFIQMFNEQVLPRLMQAKKAREEKKPNPMLAEAHQFLILDGIDLNSLVSQSSAMAELFESASEAGITVISLVDGRYGIPSTFNARIHIGEEGEFMFEEVAFGGRRAEGAEADRMDLKTSERIARGLAPLIQSEKAESISLADMIKMTEVMGLKSADRVDPATSWQPKPREAVLRAPIGVRVDGQPVIVDLKEAADGGMGPHGLIIGATGSGKSETLRTLVTGLAINNDAEMINFIFVDFKGGAGFAELATLPHCAGMITNLEGESGMIDRFYDSLMGEMERRQKALRDGGNLDNIKQYQVKRQSSPYMKPLPYLVLIIDEFGELLAARPDFIDLFNKIGRIGRSIGIHLLFATQRLEEGRLKGLEGHLRYRMCLRTFSEQESRTVIGTPDAFYLPSYPGVGYFKVDTHIYDLFKTASVSSPYVPAGAEEETGLEIAEFNASGQIVDFGHGYAEAAATKEASSQAKRTDMEVMIGHLNDYVKYVEQDVHQVWLPPLERNMPLSKVFQSPEFLQTLFNSGNYPYFNGSDWPTRPVGKLLKVPVGVLDIPMQQRQEPLLLDFLGNEGHLMVVGAPQTGKSTILRTIIASFMMTHKPSDVQFYAVDLGGGLLRGLEGAPHIGTVYGKGDREKFPMLIRQVHGLIEERERYFREKGIDTMATYRERRANGELPDAVYGDVFLIIDDIAQLQTDFFELVDGEVTELVTAGLNYGIHVILTANRWADIRIKLRDNITGRLELRLNDPSDSDVGRNLALSLPKDIEGRGLIREGLQFQAALPRMEGYGVDSEEPLQKAIDAMVQVTRDAWKEQPAPPIRILPFLVRKGDVQPQQLQMAGVPLGLEDSRLDVIGIDLIKGDPHFLLYGDSESGKTNFLRVLMKGLMERYTPEQVQFIVVDYRRTMYDFLYQPEHQPYLKTYAWNSNMVNDAVMNLRFELDPRISSAELSPTLKATWEGPQYFMICDDFDMVASQMGNPISMLQDYLLQAKDIGFHTILARRVGGTSRSFDQFVSRMKEMSTPGIIMNGDSGEGPILGNQRAELLPPGRGYLVRRNQKNRMVQLFFDEQPQTEE</sequence>
<comment type="caution">
    <text evidence="12">The sequence shown here is derived from an EMBL/GenBank/DDBJ whole genome shotgun (WGS) entry which is preliminary data.</text>
</comment>
<feature type="binding site" evidence="9">
    <location>
        <begin position="1148"/>
        <end position="1155"/>
    </location>
    <ligand>
        <name>ATP</name>
        <dbReference type="ChEBI" id="CHEBI:30616"/>
    </ligand>
</feature>
<dbReference type="NCBIfam" id="TIGR03925">
    <property type="entry name" value="T7SS_EccC_b"/>
    <property type="match status" value="1"/>
</dbReference>
<dbReference type="PROSITE" id="PS50901">
    <property type="entry name" value="FTSK"/>
    <property type="match status" value="3"/>
</dbReference>
<keyword evidence="8 10" id="KW-0472">Membrane</keyword>
<evidence type="ECO:0000256" key="9">
    <source>
        <dbReference type="PROSITE-ProRule" id="PRU00289"/>
    </source>
</evidence>
<feature type="binding site" evidence="9">
    <location>
        <begin position="859"/>
        <end position="866"/>
    </location>
    <ligand>
        <name>ATP</name>
        <dbReference type="ChEBI" id="CHEBI:30616"/>
    </ligand>
</feature>
<keyword evidence="5 9" id="KW-0547">Nucleotide-binding</keyword>
<keyword evidence="2" id="KW-1003">Cell membrane</keyword>
<dbReference type="InterPro" id="IPR002543">
    <property type="entry name" value="FtsK_dom"/>
</dbReference>
<keyword evidence="4" id="KW-0677">Repeat</keyword>
<accession>A0ABT3X7Z0</accession>
<dbReference type="Pfam" id="PF01580">
    <property type="entry name" value="FtsK_SpoIIIE"/>
    <property type="match status" value="3"/>
</dbReference>
<feature type="binding site" evidence="9">
    <location>
        <begin position="495"/>
        <end position="502"/>
    </location>
    <ligand>
        <name>ATP</name>
        <dbReference type="ChEBI" id="CHEBI:30616"/>
    </ligand>
</feature>
<dbReference type="InterPro" id="IPR050206">
    <property type="entry name" value="FtsK/SpoIIIE/SftA"/>
</dbReference>
<keyword evidence="3 10" id="KW-0812">Transmembrane</keyword>
<keyword evidence="7 10" id="KW-1133">Transmembrane helix</keyword>
<dbReference type="SMART" id="SM00382">
    <property type="entry name" value="AAA"/>
    <property type="match status" value="2"/>
</dbReference>
<feature type="transmembrane region" description="Helical" evidence="10">
    <location>
        <begin position="37"/>
        <end position="59"/>
    </location>
</feature>
<evidence type="ECO:0000256" key="5">
    <source>
        <dbReference type="ARBA" id="ARBA00022741"/>
    </source>
</evidence>
<evidence type="ECO:0000313" key="12">
    <source>
        <dbReference type="EMBL" id="MCX7572112.1"/>
    </source>
</evidence>
<reference evidence="12 13" key="1">
    <citation type="submission" date="2022-11" db="EMBL/GenBank/DDBJ databases">
        <title>Study of microbial diversity in lake waters.</title>
        <authorList>
            <person name="Zhang J."/>
        </authorList>
    </citation>
    <scope>NUCLEOTIDE SEQUENCE [LARGE SCALE GENOMIC DNA]</scope>
    <source>
        <strain evidence="12 13">DT12</strain>
    </source>
</reference>
<dbReference type="InterPro" id="IPR023837">
    <property type="entry name" value="EccCb-like_Actinobacteria"/>
</dbReference>
<evidence type="ECO:0000256" key="2">
    <source>
        <dbReference type="ARBA" id="ARBA00022475"/>
    </source>
</evidence>
<evidence type="ECO:0000259" key="11">
    <source>
        <dbReference type="PROSITE" id="PS50901"/>
    </source>
</evidence>
<dbReference type="RefSeq" id="WP_267153363.1">
    <property type="nucleotide sequence ID" value="NZ_JAPMLT010000016.1"/>
</dbReference>
<feature type="transmembrane region" description="Helical" evidence="10">
    <location>
        <begin position="66"/>
        <end position="85"/>
    </location>
</feature>
<evidence type="ECO:0000256" key="8">
    <source>
        <dbReference type="ARBA" id="ARBA00023136"/>
    </source>
</evidence>
<evidence type="ECO:0000256" key="10">
    <source>
        <dbReference type="SAM" id="Phobius"/>
    </source>
</evidence>
<dbReference type="PANTHER" id="PTHR22683">
    <property type="entry name" value="SPORULATION PROTEIN RELATED"/>
    <property type="match status" value="1"/>
</dbReference>
<dbReference type="NCBIfam" id="TIGR03924">
    <property type="entry name" value="T7SS_EccC_a"/>
    <property type="match status" value="1"/>
</dbReference>
<dbReference type="InterPro" id="IPR027417">
    <property type="entry name" value="P-loop_NTPase"/>
</dbReference>
<comment type="subcellular location">
    <subcellularLocation>
        <location evidence="1">Cell membrane</location>
        <topology evidence="1">Multi-pass membrane protein</topology>
    </subcellularLocation>
</comment>
<feature type="domain" description="FtsK" evidence="11">
    <location>
        <begin position="841"/>
        <end position="1033"/>
    </location>
</feature>
<evidence type="ECO:0000256" key="1">
    <source>
        <dbReference type="ARBA" id="ARBA00004651"/>
    </source>
</evidence>
<evidence type="ECO:0000256" key="4">
    <source>
        <dbReference type="ARBA" id="ARBA00022737"/>
    </source>
</evidence>
<dbReference type="SUPFAM" id="SSF52540">
    <property type="entry name" value="P-loop containing nucleoside triphosphate hydrolases"/>
    <property type="match status" value="3"/>
</dbReference>
<dbReference type="PANTHER" id="PTHR22683:SF1">
    <property type="entry name" value="TYPE VII SECRETION SYSTEM PROTEIN ESSC"/>
    <property type="match status" value="1"/>
</dbReference>
<dbReference type="InterPro" id="IPR023836">
    <property type="entry name" value="EccCa-like_Actinobacteria"/>
</dbReference>
<protein>
    <submittedName>
        <fullName evidence="12">Type VII secretion protein EccCa</fullName>
    </submittedName>
</protein>
<evidence type="ECO:0000256" key="6">
    <source>
        <dbReference type="ARBA" id="ARBA00022840"/>
    </source>
</evidence>
<proteinExistence type="predicted"/>
<name>A0ABT3X7Z0_9BACL</name>